<dbReference type="Proteomes" id="UP001565447">
    <property type="component" value="Unassembled WGS sequence"/>
</dbReference>
<organism evidence="1 2">
    <name type="scientific">Streptomyces albogriseolus</name>
    <dbReference type="NCBI Taxonomy" id="1887"/>
    <lineage>
        <taxon>Bacteria</taxon>
        <taxon>Bacillati</taxon>
        <taxon>Actinomycetota</taxon>
        <taxon>Actinomycetes</taxon>
        <taxon>Kitasatosporales</taxon>
        <taxon>Streptomycetaceae</taxon>
        <taxon>Streptomyces</taxon>
        <taxon>Streptomyces albogriseolus group</taxon>
    </lineage>
</organism>
<dbReference type="EMBL" id="JBGCBD010000002">
    <property type="protein sequence ID" value="MEY9811237.1"/>
    <property type="molecule type" value="Genomic_DNA"/>
</dbReference>
<evidence type="ECO:0000313" key="1">
    <source>
        <dbReference type="EMBL" id="MEY9811237.1"/>
    </source>
</evidence>
<proteinExistence type="predicted"/>
<accession>A0ACC6UI83</accession>
<protein>
    <submittedName>
        <fullName evidence="1">Uncharacterized protein</fullName>
    </submittedName>
</protein>
<comment type="caution">
    <text evidence="1">The sequence shown here is derived from an EMBL/GenBank/DDBJ whole genome shotgun (WGS) entry which is preliminary data.</text>
</comment>
<name>A0ACC6UI83_STRAO</name>
<gene>
    <name evidence="1" type="ORF">RKD21_001494</name>
</gene>
<sequence>MSRPSEGLAVDDDVVVVVHQRLQRPLQRRLARDLAHQLDLGRRQVDVAGQQVHVGDRGLQQHLVGRHAPLHEQVVDGEVELHRVDAESDRQRALRVEVDEQHPASVLRERGAQVDGRRGLADAALLVAHRDDLRGSVVGQRARDREVRQRASGRADALTALACRVGRERGRVLRIGLVLGVGVVEVPLGQFVVVGEMVVGRATSVAGHGVHVMAIHALVCWVSHSWSCVTLVGCEGAHSDGADSSESRGPLARRRHSWLTTPGSKCRLIHKSSYLLGDQETSRQVSVAPCRRLATLWRVGRPQQHNPPDPARCVGNETPLCQGRTAVARQVSRVYESVERLRSRRVAPEPGRDHTHIRPDLGGQGPAWCEALTSCVDVSPLRVGDLVDLAPCAGQPSSEASSTCSSPCASATSL</sequence>
<keyword evidence="2" id="KW-1185">Reference proteome</keyword>
<evidence type="ECO:0000313" key="2">
    <source>
        <dbReference type="Proteomes" id="UP001565447"/>
    </source>
</evidence>
<reference evidence="1" key="1">
    <citation type="submission" date="2024-07" db="EMBL/GenBank/DDBJ databases">
        <title>Genome sequencing of plant associated microbes to promote plant fitness in Sorghum bicolor and Oryza sativa.</title>
        <authorList>
            <person name="Coleman-Derr D."/>
        </authorList>
    </citation>
    <scope>NUCLEOTIDE SEQUENCE</scope>
    <source>
        <strain evidence="1">SAI-173</strain>
    </source>
</reference>